<dbReference type="Proteomes" id="UP000198701">
    <property type="component" value="Unassembled WGS sequence"/>
</dbReference>
<keyword evidence="1" id="KW-0808">Transferase</keyword>
<dbReference type="SUPFAM" id="SSF53756">
    <property type="entry name" value="UDP-Glycosyltransferase/glycogen phosphorylase"/>
    <property type="match status" value="1"/>
</dbReference>
<dbReference type="GO" id="GO:0016740">
    <property type="term" value="F:transferase activity"/>
    <property type="evidence" value="ECO:0007669"/>
    <property type="project" value="UniProtKB-KW"/>
</dbReference>
<evidence type="ECO:0000313" key="2">
    <source>
        <dbReference type="Proteomes" id="UP000198701"/>
    </source>
</evidence>
<dbReference type="OrthoDB" id="3676510at2"/>
<dbReference type="RefSeq" id="WP_092323126.1">
    <property type="nucleotide sequence ID" value="NZ_FNFU01000007.1"/>
</dbReference>
<sequence>MGAAQPKVRVLYVNDAAFTGQRILERAARDGQPWRFFPRAVADPGWSGPIGRLRFAARGAAWVARLALAAARVDLLHVHSGAMLKHTRFVPKPFVLHLHGTDIRTLQYDPAWRDSILWGVRKARAVVYSTPDLAEHILPHRPDAIYLPVPVTLSALPAPAEAPERRVFFCSRWEDVKGLEYALAIARELVRGLPPGYEVTGLDWGPGAAAARAAGVRLVPRMPHDRYLDFIAASTAVVGQSAGMIGSSELEALGIGVPVYVPLRPGLYPDAPPVGGGADAFEHPEAVAAALVSDLAAGIRDTKAGPAWIARTHETELAYRRLAALYPTLVISARGRAAR</sequence>
<accession>A0A1G9CKE5</accession>
<keyword evidence="2" id="KW-1185">Reference proteome</keyword>
<gene>
    <name evidence="1" type="ORF">SAMN05216282_10781</name>
</gene>
<organism evidence="1 2">
    <name type="scientific">Cryobacterium psychrotolerans</name>
    <dbReference type="NCBI Taxonomy" id="386301"/>
    <lineage>
        <taxon>Bacteria</taxon>
        <taxon>Bacillati</taxon>
        <taxon>Actinomycetota</taxon>
        <taxon>Actinomycetes</taxon>
        <taxon>Micrococcales</taxon>
        <taxon>Microbacteriaceae</taxon>
        <taxon>Cryobacterium</taxon>
    </lineage>
</organism>
<dbReference type="EMBL" id="FNFU01000007">
    <property type="protein sequence ID" value="SDK51895.1"/>
    <property type="molecule type" value="Genomic_DNA"/>
</dbReference>
<dbReference type="STRING" id="386301.SAMN05216282_10781"/>
<dbReference type="Gene3D" id="3.40.50.2000">
    <property type="entry name" value="Glycogen Phosphorylase B"/>
    <property type="match status" value="1"/>
</dbReference>
<evidence type="ECO:0000313" key="1">
    <source>
        <dbReference type="EMBL" id="SDK51895.1"/>
    </source>
</evidence>
<dbReference type="AlphaFoldDB" id="A0A1G9CKE5"/>
<reference evidence="1 2" key="1">
    <citation type="submission" date="2016-10" db="EMBL/GenBank/DDBJ databases">
        <authorList>
            <person name="de Groot N.N."/>
        </authorList>
    </citation>
    <scope>NUCLEOTIDE SEQUENCE [LARGE SCALE GENOMIC DNA]</scope>
    <source>
        <strain evidence="1 2">CGMCC 1.5382</strain>
    </source>
</reference>
<protein>
    <submittedName>
        <fullName evidence="1">Glycosyltransferase involved in cell wall bisynthesis</fullName>
    </submittedName>
</protein>
<name>A0A1G9CKE5_9MICO</name>
<proteinExistence type="predicted"/>